<dbReference type="InParanoid" id="K1WUW3"/>
<feature type="transmembrane region" description="Helical" evidence="9">
    <location>
        <begin position="256"/>
        <end position="277"/>
    </location>
</feature>
<dbReference type="InterPro" id="IPR004853">
    <property type="entry name" value="Sugar_P_trans_dom"/>
</dbReference>
<dbReference type="AlphaFoldDB" id="K1WUW3"/>
<comment type="subcellular location">
    <subcellularLocation>
        <location evidence="2">Endoplasmic reticulum membrane</location>
        <topology evidence="2">Multi-pass membrane protein</topology>
    </subcellularLocation>
</comment>
<sequence>MPNSTLTSMSGGPRFKFPDDSEPTQRTSMEKFPDHFESPDSQSPYLSSPTRSNGYTDGSSSAGRWQSLKDSGRRGSAWNGQASIGGKHGRQPSLSDAFRTIRTRKGSISANVHEVADALKAPVSPKLITLCIIWYMSSALTSTSSKAILNAFPKPATLTLIQFAFVAFLCLFFSHLATVFPSLQTRIPALKHRVRYPTREVIVTTMPLAAFQIGGHLLSSSATMKIPVSLVHTIKGLSPLFTVLAYRVIFDIRYPITTYISLTPLTLGVMLACSAEFRGNFLGIFYAFLAALIFVTQNIFSKRLFNAASKAEASGVQSRKLDKLNLLCYSSGLAFVLTSPIWFWSEGLEIMRDFFHDGTVDLAEGSPSKPAFDHGRLALEYVFNGTFHFGQNIIAFVLLSMVSPVTYSVASLIKRVFIVVIAIIWFRNPTTKIQGLGIALTFFGLYLYDRTSQSSKADKKAKMMDIKEDSLLPSSHLPNRNGSPAFDTPVRGYTNGYAINSSSESKKSDDFGRVGNPRGASNVAWLPPGTRQEETWRPRELSANGNGSFHEQGHGEEVGGAGQDQYGSAIQLQHFQMTTILQLSYDESLLPFSDTAIETNRCRSMSTAAFPLLRKQQEDGSGTHNATFKTAMLMSCHRDRDFGRRTMSLSAIQMAVRPCNERENLQSRSRSFSVPALVDPAVDAAGNGARSCAWSRNDMFSLRHALLHTLALWKEVIPGATPYPINFSDHELELHNSKWSLLKGLEGFCINFRMVTWWDGIEGEV</sequence>
<organism evidence="11 12">
    <name type="scientific">Marssonina brunnea f. sp. multigermtubi (strain MB_m1)</name>
    <name type="common">Marssonina leaf spot fungus</name>
    <dbReference type="NCBI Taxonomy" id="1072389"/>
    <lineage>
        <taxon>Eukaryota</taxon>
        <taxon>Fungi</taxon>
        <taxon>Dikarya</taxon>
        <taxon>Ascomycota</taxon>
        <taxon>Pezizomycotina</taxon>
        <taxon>Leotiomycetes</taxon>
        <taxon>Helotiales</taxon>
        <taxon>Drepanopezizaceae</taxon>
        <taxon>Drepanopeziza</taxon>
    </lineage>
</organism>
<feature type="compositionally biased region" description="Basic and acidic residues" evidence="8">
    <location>
        <begin position="28"/>
        <end position="38"/>
    </location>
</feature>
<feature type="transmembrane region" description="Helical" evidence="9">
    <location>
        <begin position="230"/>
        <end position="249"/>
    </location>
</feature>
<comment type="subunit">
    <text evidence="4">Homooligomer.</text>
</comment>
<evidence type="ECO:0000256" key="9">
    <source>
        <dbReference type="SAM" id="Phobius"/>
    </source>
</evidence>
<gene>
    <name evidence="11" type="ORF">MBM_05511</name>
</gene>
<keyword evidence="12" id="KW-1185">Reference proteome</keyword>
<dbReference type="HOGENOM" id="CLU_019048_3_0_1"/>
<feature type="compositionally biased region" description="Polar residues" evidence="8">
    <location>
        <begin position="39"/>
        <end position="64"/>
    </location>
</feature>
<dbReference type="KEGG" id="mbe:MBM_05511"/>
<evidence type="ECO:0000256" key="7">
    <source>
        <dbReference type="ARBA" id="ARBA00023136"/>
    </source>
</evidence>
<dbReference type="EMBL" id="JH921439">
    <property type="protein sequence ID" value="EKD16217.1"/>
    <property type="molecule type" value="Genomic_DNA"/>
</dbReference>
<keyword evidence="5 9" id="KW-0812">Transmembrane</keyword>
<evidence type="ECO:0000313" key="12">
    <source>
        <dbReference type="Proteomes" id="UP000006753"/>
    </source>
</evidence>
<evidence type="ECO:0000259" key="10">
    <source>
        <dbReference type="Pfam" id="PF03151"/>
    </source>
</evidence>
<feature type="region of interest" description="Disordered" evidence="8">
    <location>
        <begin position="499"/>
        <end position="563"/>
    </location>
</feature>
<feature type="domain" description="Sugar phosphate transporter" evidence="10">
    <location>
        <begin position="126"/>
        <end position="448"/>
    </location>
</feature>
<evidence type="ECO:0000256" key="6">
    <source>
        <dbReference type="ARBA" id="ARBA00022989"/>
    </source>
</evidence>
<feature type="transmembrane region" description="Helical" evidence="9">
    <location>
        <begin position="393"/>
        <end position="426"/>
    </location>
</feature>
<feature type="transmembrane region" description="Helical" evidence="9">
    <location>
        <begin position="201"/>
        <end position="218"/>
    </location>
</feature>
<feature type="transmembrane region" description="Helical" evidence="9">
    <location>
        <begin position="326"/>
        <end position="345"/>
    </location>
</feature>
<protein>
    <submittedName>
        <fullName evidence="11">Triose-phosphate transporter</fullName>
    </submittedName>
</protein>
<comment type="function">
    <text evidence="1">Involved in the import of GDP-mannose from the cytoplasm into the Golgi lumen.</text>
</comment>
<proteinExistence type="inferred from homology"/>
<dbReference type="PANTHER" id="PTHR11132">
    <property type="entry name" value="SOLUTE CARRIER FAMILY 35"/>
    <property type="match status" value="1"/>
</dbReference>
<dbReference type="GO" id="GO:0005789">
    <property type="term" value="C:endoplasmic reticulum membrane"/>
    <property type="evidence" value="ECO:0007669"/>
    <property type="project" value="UniProtKB-SubCell"/>
</dbReference>
<evidence type="ECO:0000256" key="2">
    <source>
        <dbReference type="ARBA" id="ARBA00004477"/>
    </source>
</evidence>
<keyword evidence="6 9" id="KW-1133">Transmembrane helix</keyword>
<evidence type="ECO:0000313" key="11">
    <source>
        <dbReference type="EMBL" id="EKD16217.1"/>
    </source>
</evidence>
<evidence type="ECO:0000256" key="4">
    <source>
        <dbReference type="ARBA" id="ARBA00011182"/>
    </source>
</evidence>
<evidence type="ECO:0000256" key="1">
    <source>
        <dbReference type="ARBA" id="ARBA00003420"/>
    </source>
</evidence>
<feature type="transmembrane region" description="Helical" evidence="9">
    <location>
        <begin position="160"/>
        <end position="180"/>
    </location>
</feature>
<dbReference type="OrthoDB" id="1588579at2759"/>
<evidence type="ECO:0000256" key="3">
    <source>
        <dbReference type="ARBA" id="ARBA00010425"/>
    </source>
</evidence>
<feature type="compositionally biased region" description="Polar residues" evidence="8">
    <location>
        <begin position="1"/>
        <end position="10"/>
    </location>
</feature>
<name>K1WUW3_MARBU</name>
<dbReference type="STRING" id="1072389.K1WUW3"/>
<feature type="region of interest" description="Disordered" evidence="8">
    <location>
        <begin position="1"/>
        <end position="95"/>
    </location>
</feature>
<dbReference type="eggNOG" id="KOG1441">
    <property type="taxonomic scope" value="Eukaryota"/>
</dbReference>
<evidence type="ECO:0000256" key="5">
    <source>
        <dbReference type="ARBA" id="ARBA00022692"/>
    </source>
</evidence>
<feature type="transmembrane region" description="Helical" evidence="9">
    <location>
        <begin position="283"/>
        <end position="305"/>
    </location>
</feature>
<dbReference type="Pfam" id="PF03151">
    <property type="entry name" value="TPT"/>
    <property type="match status" value="1"/>
</dbReference>
<dbReference type="InterPro" id="IPR050186">
    <property type="entry name" value="TPT_transporter"/>
</dbReference>
<reference evidence="11 12" key="1">
    <citation type="journal article" date="2012" name="BMC Genomics">
        <title>Sequencing the genome of Marssonina brunnea reveals fungus-poplar co-evolution.</title>
        <authorList>
            <person name="Zhu S."/>
            <person name="Cao Y.-Z."/>
            <person name="Jiang C."/>
            <person name="Tan B.-Y."/>
            <person name="Wang Z."/>
            <person name="Feng S."/>
            <person name="Zhang L."/>
            <person name="Su X.-H."/>
            <person name="Brejova B."/>
            <person name="Vinar T."/>
            <person name="Xu M."/>
            <person name="Wang M.-X."/>
            <person name="Zhang S.-G."/>
            <person name="Huang M.-R."/>
            <person name="Wu R."/>
            <person name="Zhou Y."/>
        </authorList>
    </citation>
    <scope>NUCLEOTIDE SEQUENCE [LARGE SCALE GENOMIC DNA]</scope>
    <source>
        <strain evidence="11 12">MB_m1</strain>
    </source>
</reference>
<dbReference type="Proteomes" id="UP000006753">
    <property type="component" value="Unassembled WGS sequence"/>
</dbReference>
<evidence type="ECO:0000256" key="8">
    <source>
        <dbReference type="SAM" id="MobiDB-lite"/>
    </source>
</evidence>
<accession>K1WUW3</accession>
<feature type="compositionally biased region" description="Basic and acidic residues" evidence="8">
    <location>
        <begin position="531"/>
        <end position="540"/>
    </location>
</feature>
<keyword evidence="7 9" id="KW-0472">Membrane</keyword>
<comment type="similarity">
    <text evidence="3">Belongs to the TPT transporter family. SLC35D subfamily.</text>
</comment>